<feature type="domain" description="SIS" evidence="4">
    <location>
        <begin position="53"/>
        <end position="216"/>
    </location>
</feature>
<dbReference type="EMBL" id="JBHTOK010000070">
    <property type="protein sequence ID" value="MFD1441520.1"/>
    <property type="molecule type" value="Genomic_DNA"/>
</dbReference>
<organism evidence="5 6">
    <name type="scientific">Lacticaseibacillus hegangensis</name>
    <dbReference type="NCBI Taxonomy" id="2486010"/>
    <lineage>
        <taxon>Bacteria</taxon>
        <taxon>Bacillati</taxon>
        <taxon>Bacillota</taxon>
        <taxon>Bacilli</taxon>
        <taxon>Lactobacillales</taxon>
        <taxon>Lactobacillaceae</taxon>
        <taxon>Lacticaseibacillus</taxon>
    </lineage>
</organism>
<sequence length="303" mass="32725">MNVTEQRNSKTMHIDEQSTLQILKTINTADQEVPNALAEPHLLTTLAQMVDSIVNVFHNQGRLFYIGAGTSGRLGVLDASECVPTFGVEPSMVQGVIAGGERAVTEPVEGAEDSTTQGPLDLKERQFSAKDFLVGIAASGRTPYVIAALKYARKLGSKTGSISCNPHSEISQYADFPIEAVVGPEILTGSTRMKAGTAQKLLLNMISTTAMIRLGKTYSNLMVDLKPTNTKLNDRAQRIISEATGVSSERAHKFYLASEKQPKVAIVMIMCDVSRDVALKLLDHSSGHIADSIELAKKPRLNS</sequence>
<dbReference type="Proteomes" id="UP001597212">
    <property type="component" value="Unassembled WGS sequence"/>
</dbReference>
<dbReference type="CDD" id="cd05007">
    <property type="entry name" value="SIS_Etherase"/>
    <property type="match status" value="1"/>
</dbReference>
<comment type="function">
    <text evidence="3">Specifically catalyzes the cleavage of the D-lactyl ether substituent of MurNAc 6-phosphate, producing GlcNAc 6-phosphate and D-lactate.</text>
</comment>
<gene>
    <name evidence="3 5" type="primary">murQ</name>
    <name evidence="5" type="ORF">ACFQ5K_09065</name>
</gene>
<comment type="subunit">
    <text evidence="3">Homodimer.</text>
</comment>
<comment type="caution">
    <text evidence="5">The sequence shown here is derived from an EMBL/GenBank/DDBJ whole genome shotgun (WGS) entry which is preliminary data.</text>
</comment>
<accession>A0ABW4CY26</accession>
<dbReference type="PANTHER" id="PTHR10088:SF4">
    <property type="entry name" value="GLUCOKINASE REGULATORY PROTEIN"/>
    <property type="match status" value="1"/>
</dbReference>
<evidence type="ECO:0000313" key="6">
    <source>
        <dbReference type="Proteomes" id="UP001597212"/>
    </source>
</evidence>
<dbReference type="NCBIfam" id="TIGR00274">
    <property type="entry name" value="N-acetylmuramic acid 6-phosphate etherase"/>
    <property type="match status" value="1"/>
</dbReference>
<dbReference type="InterPro" id="IPR005488">
    <property type="entry name" value="Etherase_MurQ"/>
</dbReference>
<evidence type="ECO:0000313" key="5">
    <source>
        <dbReference type="EMBL" id="MFD1441520.1"/>
    </source>
</evidence>
<dbReference type="Gene3D" id="1.10.8.1080">
    <property type="match status" value="1"/>
</dbReference>
<proteinExistence type="inferred from homology"/>
<evidence type="ECO:0000256" key="1">
    <source>
        <dbReference type="ARBA" id="ARBA00023239"/>
    </source>
</evidence>
<dbReference type="PROSITE" id="PS51464">
    <property type="entry name" value="SIS"/>
    <property type="match status" value="1"/>
</dbReference>
<reference evidence="6" key="1">
    <citation type="journal article" date="2019" name="Int. J. Syst. Evol. Microbiol.">
        <title>The Global Catalogue of Microorganisms (GCM) 10K type strain sequencing project: providing services to taxonomists for standard genome sequencing and annotation.</title>
        <authorList>
            <consortium name="The Broad Institute Genomics Platform"/>
            <consortium name="The Broad Institute Genome Sequencing Center for Infectious Disease"/>
            <person name="Wu L."/>
            <person name="Ma J."/>
        </authorList>
    </citation>
    <scope>NUCLEOTIDE SEQUENCE [LARGE SCALE GENOMIC DNA]</scope>
    <source>
        <strain evidence="6">CCM 8912</strain>
    </source>
</reference>
<evidence type="ECO:0000256" key="2">
    <source>
        <dbReference type="ARBA" id="ARBA00023277"/>
    </source>
</evidence>
<dbReference type="Gene3D" id="3.40.50.10490">
    <property type="entry name" value="Glucose-6-phosphate isomerase like protein, domain 1"/>
    <property type="match status" value="1"/>
</dbReference>
<dbReference type="InterPro" id="IPR040190">
    <property type="entry name" value="MURQ/GCKR"/>
</dbReference>
<dbReference type="Pfam" id="PF20741">
    <property type="entry name" value="GKRP-like_C"/>
    <property type="match status" value="1"/>
</dbReference>
<keyword evidence="6" id="KW-1185">Reference proteome</keyword>
<keyword evidence="1 3" id="KW-0456">Lyase</keyword>
<comment type="catalytic activity">
    <reaction evidence="3">
        <text>N-acetyl-D-muramate 6-phosphate + H2O = N-acetyl-D-glucosamine 6-phosphate + (R)-lactate</text>
        <dbReference type="Rhea" id="RHEA:26410"/>
        <dbReference type="ChEBI" id="CHEBI:15377"/>
        <dbReference type="ChEBI" id="CHEBI:16004"/>
        <dbReference type="ChEBI" id="CHEBI:57513"/>
        <dbReference type="ChEBI" id="CHEBI:58722"/>
        <dbReference type="EC" id="4.2.1.126"/>
    </reaction>
</comment>
<name>A0ABW4CY26_9LACO</name>
<dbReference type="HAMAP" id="MF_00068">
    <property type="entry name" value="MurQ"/>
    <property type="match status" value="1"/>
</dbReference>
<dbReference type="Pfam" id="PF22645">
    <property type="entry name" value="GKRP_SIS_N"/>
    <property type="match status" value="1"/>
</dbReference>
<dbReference type="GO" id="GO:0016829">
    <property type="term" value="F:lyase activity"/>
    <property type="evidence" value="ECO:0007669"/>
    <property type="project" value="UniProtKB-KW"/>
</dbReference>
<dbReference type="NCBIfam" id="NF003915">
    <property type="entry name" value="PRK05441.1"/>
    <property type="match status" value="1"/>
</dbReference>
<feature type="active site" evidence="3">
    <location>
        <position position="112"/>
    </location>
</feature>
<dbReference type="PANTHER" id="PTHR10088">
    <property type="entry name" value="GLUCOKINASE REGULATORY PROTEIN"/>
    <property type="match status" value="1"/>
</dbReference>
<comment type="miscellaneous">
    <text evidence="3">A lyase-type mechanism (elimination/hydration) is suggested for the cleavage of the lactyl ether bond of MurNAc 6-phosphate, with the formation of an alpha,beta-unsaturated aldehyde intermediate with (E)-stereochemistry, followed by the syn addition of water to give product.</text>
</comment>
<dbReference type="InterPro" id="IPR005486">
    <property type="entry name" value="Glucokinase_regulatory_CS"/>
</dbReference>
<dbReference type="PROSITE" id="PS01272">
    <property type="entry name" value="GCKR"/>
    <property type="match status" value="1"/>
</dbReference>
<dbReference type="NCBIfam" id="NF009222">
    <property type="entry name" value="PRK12570.1"/>
    <property type="match status" value="1"/>
</dbReference>
<dbReference type="SUPFAM" id="SSF53697">
    <property type="entry name" value="SIS domain"/>
    <property type="match status" value="1"/>
</dbReference>
<dbReference type="RefSeq" id="WP_125756649.1">
    <property type="nucleotide sequence ID" value="NZ_JBHTOK010000070.1"/>
</dbReference>
<evidence type="ECO:0000256" key="3">
    <source>
        <dbReference type="HAMAP-Rule" id="MF_00068"/>
    </source>
</evidence>
<dbReference type="EC" id="4.2.1.126" evidence="3"/>
<comment type="pathway">
    <text evidence="3">Amino-sugar metabolism; N-acetylmuramate degradation.</text>
</comment>
<dbReference type="InterPro" id="IPR046348">
    <property type="entry name" value="SIS_dom_sf"/>
</dbReference>
<comment type="similarity">
    <text evidence="3">Belongs to the GCKR-like family. MurNAc-6-P etherase subfamily.</text>
</comment>
<dbReference type="InterPro" id="IPR001347">
    <property type="entry name" value="SIS_dom"/>
</dbReference>
<feature type="active site" description="Proton donor" evidence="3">
    <location>
        <position position="81"/>
    </location>
</feature>
<protein>
    <recommendedName>
        <fullName evidence="3">N-acetylmuramic acid 6-phosphate etherase</fullName>
        <shortName evidence="3">MurNAc-6-P etherase</shortName>
        <ecNumber evidence="3">4.2.1.126</ecNumber>
    </recommendedName>
    <alternativeName>
        <fullName evidence="3">N-acetylmuramic acid 6-phosphate hydrolase</fullName>
    </alternativeName>
    <alternativeName>
        <fullName evidence="3">N-acetylmuramic acid 6-phosphate lyase</fullName>
    </alternativeName>
</protein>
<evidence type="ECO:0000259" key="4">
    <source>
        <dbReference type="PROSITE" id="PS51464"/>
    </source>
</evidence>
<keyword evidence="2 3" id="KW-0119">Carbohydrate metabolism</keyword>